<evidence type="ECO:0000256" key="6">
    <source>
        <dbReference type="SAM" id="SignalP"/>
    </source>
</evidence>
<dbReference type="AlphaFoldDB" id="A0A560JZQ4"/>
<comment type="subcellular location">
    <subcellularLocation>
        <location evidence="1">Cell outer membrane</location>
    </subcellularLocation>
</comment>
<reference evidence="8 9" key="1">
    <citation type="submission" date="2019-06" db="EMBL/GenBank/DDBJ databases">
        <title>Genomic Encyclopedia of Type Strains, Phase IV (KMG-V): Genome sequencing to study the core and pangenomes of soil and plant-associated prokaryotes.</title>
        <authorList>
            <person name="Whitman W."/>
        </authorList>
    </citation>
    <scope>NUCLEOTIDE SEQUENCE [LARGE SCALE GENOMIC DNA]</scope>
    <source>
        <strain evidence="8 9">BR 10556</strain>
    </source>
</reference>
<evidence type="ECO:0000256" key="4">
    <source>
        <dbReference type="ARBA" id="ARBA00023237"/>
    </source>
</evidence>
<comment type="similarity">
    <text evidence="5">Belongs to the Omp25/RopB family.</text>
</comment>
<dbReference type="GO" id="GO:0009279">
    <property type="term" value="C:cell outer membrane"/>
    <property type="evidence" value="ECO:0007669"/>
    <property type="project" value="UniProtKB-SubCell"/>
</dbReference>
<dbReference type="InterPro" id="IPR051692">
    <property type="entry name" value="OMP-like"/>
</dbReference>
<dbReference type="Proteomes" id="UP000315914">
    <property type="component" value="Unassembled WGS sequence"/>
</dbReference>
<dbReference type="Pfam" id="PF13505">
    <property type="entry name" value="OMP_b-brl"/>
    <property type="match status" value="1"/>
</dbReference>
<keyword evidence="9" id="KW-1185">Reference proteome</keyword>
<dbReference type="EMBL" id="VITW01000005">
    <property type="protein sequence ID" value="TWB73810.1"/>
    <property type="molecule type" value="Genomic_DNA"/>
</dbReference>
<keyword evidence="2 6" id="KW-0732">Signal</keyword>
<evidence type="ECO:0000256" key="3">
    <source>
        <dbReference type="ARBA" id="ARBA00023136"/>
    </source>
</evidence>
<evidence type="ECO:0000313" key="9">
    <source>
        <dbReference type="Proteomes" id="UP000315914"/>
    </source>
</evidence>
<dbReference type="RefSeq" id="WP_161495387.1">
    <property type="nucleotide sequence ID" value="NZ_LWIG01000008.1"/>
</dbReference>
<proteinExistence type="inferred from homology"/>
<gene>
    <name evidence="8" type="ORF">FBZ95_10560</name>
</gene>
<keyword evidence="3" id="KW-0472">Membrane</keyword>
<evidence type="ECO:0000313" key="8">
    <source>
        <dbReference type="EMBL" id="TWB73810.1"/>
    </source>
</evidence>
<name>A0A560JZQ4_9BRAD</name>
<feature type="domain" description="Outer membrane protein beta-barrel" evidence="7">
    <location>
        <begin position="32"/>
        <end position="255"/>
    </location>
</feature>
<dbReference type="InterPro" id="IPR011250">
    <property type="entry name" value="OMP/PagP_B-barrel"/>
</dbReference>
<evidence type="ECO:0000259" key="7">
    <source>
        <dbReference type="Pfam" id="PF13505"/>
    </source>
</evidence>
<dbReference type="PANTHER" id="PTHR34001">
    <property type="entry name" value="BLL7405 PROTEIN"/>
    <property type="match status" value="1"/>
</dbReference>
<keyword evidence="4" id="KW-0998">Cell outer membrane</keyword>
<evidence type="ECO:0000256" key="2">
    <source>
        <dbReference type="ARBA" id="ARBA00022729"/>
    </source>
</evidence>
<accession>A0A560JZQ4</accession>
<dbReference type="PANTHER" id="PTHR34001:SF3">
    <property type="entry name" value="BLL7405 PROTEIN"/>
    <property type="match status" value="1"/>
</dbReference>
<feature type="signal peptide" evidence="6">
    <location>
        <begin position="1"/>
        <end position="21"/>
    </location>
</feature>
<evidence type="ECO:0000256" key="1">
    <source>
        <dbReference type="ARBA" id="ARBA00004442"/>
    </source>
</evidence>
<dbReference type="InterPro" id="IPR027385">
    <property type="entry name" value="Beta-barrel_OMP"/>
</dbReference>
<dbReference type="SUPFAM" id="SSF56925">
    <property type="entry name" value="OMPA-like"/>
    <property type="match status" value="1"/>
</dbReference>
<organism evidence="8 9">
    <name type="scientific">Bradyrhizobium sacchari</name>
    <dbReference type="NCBI Taxonomy" id="1399419"/>
    <lineage>
        <taxon>Bacteria</taxon>
        <taxon>Pseudomonadati</taxon>
        <taxon>Pseudomonadota</taxon>
        <taxon>Alphaproteobacteria</taxon>
        <taxon>Hyphomicrobiales</taxon>
        <taxon>Nitrobacteraceae</taxon>
        <taxon>Bradyrhizobium</taxon>
    </lineage>
</organism>
<feature type="chain" id="PRO_5022832555" evidence="6">
    <location>
        <begin position="22"/>
        <end position="256"/>
    </location>
</feature>
<protein>
    <submittedName>
        <fullName evidence="8">Outer membrane immunogenic protein</fullName>
    </submittedName>
</protein>
<dbReference type="OrthoDB" id="268975at2"/>
<dbReference type="Gene3D" id="2.40.160.20">
    <property type="match status" value="1"/>
</dbReference>
<comment type="caution">
    <text evidence="8">The sequence shown here is derived from an EMBL/GenBank/DDBJ whole genome shotgun (WGS) entry which is preliminary data.</text>
</comment>
<sequence length="256" mass="26502">MRNTFAAAVALLLAATAASSAADVGSSAHFKAAPAAAVYSWTGFYVGGNVGGGMASTRFDDPCFYCTSATPTTGFFTGGAQVGYNYQFGRGLVGIEADVNGNSRFKGALLGGNDSRAINVGLKADTSGTIRARAGLVVDTVLAYVTAGAAWADVRQTGVEFFNFTPFPNFGSPTGVTANGSGVVWGGVVGIGVEYALDQNWIVGGEFLHTMYGDRDATIRAIDGTSACTNKPDAGCVIRTQLTTDVARVRFSYKFQ</sequence>
<evidence type="ECO:0000256" key="5">
    <source>
        <dbReference type="ARBA" id="ARBA00038306"/>
    </source>
</evidence>
<dbReference type="STRING" id="1399419.A5906_30525"/>